<dbReference type="PANTHER" id="PTHR12774:SF3">
    <property type="match status" value="1"/>
</dbReference>
<proteinExistence type="predicted"/>
<accession>A0AAD8WY53</accession>
<dbReference type="GO" id="GO:0033328">
    <property type="term" value="F:peroxisome membrane targeting sequence binding"/>
    <property type="evidence" value="ECO:0007669"/>
    <property type="project" value="TreeGrafter"/>
</dbReference>
<dbReference type="GO" id="GO:0005778">
    <property type="term" value="C:peroxisomal membrane"/>
    <property type="evidence" value="ECO:0007669"/>
    <property type="project" value="TreeGrafter"/>
</dbReference>
<gene>
    <name evidence="2" type="ORF">QYE76_045467</name>
</gene>
<dbReference type="Gene3D" id="1.20.120.900">
    <property type="entry name" value="Pex19, mPTS binding domain"/>
    <property type="match status" value="1"/>
</dbReference>
<protein>
    <submittedName>
        <fullName evidence="2">Uncharacterized protein</fullName>
    </submittedName>
</protein>
<comment type="caution">
    <text evidence="2">The sequence shown here is derived from an EMBL/GenBank/DDBJ whole genome shotgun (WGS) entry which is preliminary data.</text>
</comment>
<dbReference type="InterPro" id="IPR006708">
    <property type="entry name" value="Pex19"/>
</dbReference>
<dbReference type="EMBL" id="JAUUTY010000002">
    <property type="protein sequence ID" value="KAK1684619.1"/>
    <property type="molecule type" value="Genomic_DNA"/>
</dbReference>
<organism evidence="2 3">
    <name type="scientific">Lolium multiflorum</name>
    <name type="common">Italian ryegrass</name>
    <name type="synonym">Lolium perenne subsp. multiflorum</name>
    <dbReference type="NCBI Taxonomy" id="4521"/>
    <lineage>
        <taxon>Eukaryota</taxon>
        <taxon>Viridiplantae</taxon>
        <taxon>Streptophyta</taxon>
        <taxon>Embryophyta</taxon>
        <taxon>Tracheophyta</taxon>
        <taxon>Spermatophyta</taxon>
        <taxon>Magnoliopsida</taxon>
        <taxon>Liliopsida</taxon>
        <taxon>Poales</taxon>
        <taxon>Poaceae</taxon>
        <taxon>BOP clade</taxon>
        <taxon>Pooideae</taxon>
        <taxon>Poodae</taxon>
        <taxon>Poeae</taxon>
        <taxon>Poeae Chloroplast Group 2 (Poeae type)</taxon>
        <taxon>Loliodinae</taxon>
        <taxon>Loliinae</taxon>
        <taxon>Lolium</taxon>
    </lineage>
</organism>
<evidence type="ECO:0000256" key="1">
    <source>
        <dbReference type="SAM" id="MobiDB-lite"/>
    </source>
</evidence>
<dbReference type="InterPro" id="IPR038322">
    <property type="entry name" value="Pex19_C_sf"/>
</dbReference>
<sequence length="619" mass="67428">MASAAPSVDGAGDDKPPETAPADLTSPDPAADPQRNADPPAPPSGDDGTSATAVPDPARSECGAKRPRPLPSPPGPCRKCARRKMILRGTDPAPQSDDESSAALPSGSPPLTVPDPGALGAEKGSLSPSATTWCRPCEFRKKIHNDMLLRRNRPREAPAPPPPGTPVLHIPPDADMAWVMRQRHLWEPPRAPKRRAKERPPPAEPLTAEQERGYRECDVGKKLMRHKWDGLQHKWGGMRRIKRPPKMARHRDGAKDGGAKLLANLAAAREYFKEPPPGADESMRKGWARTRGLMERMELFARQYLDLGDPKLQLPKGAQKGLLPAPKLDILDVTCRGVDPLASTRLFARKPLRVDDAKQAPPQGAQKGLRQDSAWEMAGLGAISARRRNPLEDSMLSVRKALRVDDAKLAPPPQRPQNPSSSAAARVDALHDKLGQMTKVLTKVLHEAGVLQVSMKLLRLLCPDVGSSAAAGGALDGNDWGLVEEAIDNLVNQTGEGMQDIVKTVIPKVFSKEVLYDLIIACVGRYPKLLEDDKGKLTTKKYEQYQKQLDLMVNLTTVYDNDPENFPKIMKLMCKIGGCGPLPSEVIDDISPGLDLSTMEQLYSGMLELLHNVGQRVPC</sequence>
<reference evidence="2" key="1">
    <citation type="submission" date="2023-07" db="EMBL/GenBank/DDBJ databases">
        <title>A chromosome-level genome assembly of Lolium multiflorum.</title>
        <authorList>
            <person name="Chen Y."/>
            <person name="Copetti D."/>
            <person name="Kolliker R."/>
            <person name="Studer B."/>
        </authorList>
    </citation>
    <scope>NUCLEOTIDE SEQUENCE</scope>
    <source>
        <strain evidence="2">02402/16</strain>
        <tissue evidence="2">Leaf</tissue>
    </source>
</reference>
<name>A0AAD8WY53_LOLMU</name>
<dbReference type="PANTHER" id="PTHR12774">
    <property type="entry name" value="PEROXISOMAL BIOGENESIS FACTOR 19"/>
    <property type="match status" value="1"/>
</dbReference>
<keyword evidence="3" id="KW-1185">Reference proteome</keyword>
<dbReference type="AlphaFoldDB" id="A0AAD8WY53"/>
<evidence type="ECO:0000313" key="3">
    <source>
        <dbReference type="Proteomes" id="UP001231189"/>
    </source>
</evidence>
<evidence type="ECO:0000313" key="2">
    <source>
        <dbReference type="EMBL" id="KAK1684619.1"/>
    </source>
</evidence>
<dbReference type="Pfam" id="PF04614">
    <property type="entry name" value="Pex19"/>
    <property type="match status" value="1"/>
</dbReference>
<dbReference type="Proteomes" id="UP001231189">
    <property type="component" value="Unassembled WGS sequence"/>
</dbReference>
<dbReference type="GO" id="GO:0045046">
    <property type="term" value="P:protein import into peroxisome membrane"/>
    <property type="evidence" value="ECO:0007669"/>
    <property type="project" value="TreeGrafter"/>
</dbReference>
<feature type="region of interest" description="Disordered" evidence="1">
    <location>
        <begin position="187"/>
        <end position="211"/>
    </location>
</feature>
<feature type="region of interest" description="Disordered" evidence="1">
    <location>
        <begin position="1"/>
        <end position="131"/>
    </location>
</feature>